<gene>
    <name evidence="1" type="ORF">UU9_06724</name>
</gene>
<dbReference type="Pfam" id="PF05973">
    <property type="entry name" value="Gp49"/>
    <property type="match status" value="1"/>
</dbReference>
<dbReference type="EMBL" id="AJXU01000028">
    <property type="protein sequence ID" value="EIL90479.1"/>
    <property type="molecule type" value="Genomic_DNA"/>
</dbReference>
<dbReference type="PANTHER" id="PTHR41791">
    <property type="entry name" value="SSL7039 PROTEIN"/>
    <property type="match status" value="1"/>
</dbReference>
<dbReference type="PATRIC" id="fig|1163408.3.peg.1373"/>
<keyword evidence="2" id="KW-1185">Reference proteome</keyword>
<name>I4VTD8_9GAMM</name>
<dbReference type="NCBIfam" id="TIGR02683">
    <property type="entry name" value="upstrm_HI1419"/>
    <property type="match status" value="1"/>
</dbReference>
<dbReference type="AlphaFoldDB" id="I4VTD8"/>
<dbReference type="PANTHER" id="PTHR41791:SF1">
    <property type="entry name" value="SSL7039 PROTEIN"/>
    <property type="match status" value="1"/>
</dbReference>
<proteinExistence type="predicted"/>
<dbReference type="InterPro" id="IPR009241">
    <property type="entry name" value="HigB-like"/>
</dbReference>
<sequence length="66" mass="7215">MMAFGNFGDHKAAGGHGMQELRVDYGPGYRVYYVQQGKLLVILLCGGDKDTQRKDINAARKLAASL</sequence>
<dbReference type="eggNOG" id="COG3657">
    <property type="taxonomic scope" value="Bacteria"/>
</dbReference>
<organism evidence="1 2">
    <name type="scientific">Rhodanobacter fulvus Jip2</name>
    <dbReference type="NCBI Taxonomy" id="1163408"/>
    <lineage>
        <taxon>Bacteria</taxon>
        <taxon>Pseudomonadati</taxon>
        <taxon>Pseudomonadota</taxon>
        <taxon>Gammaproteobacteria</taxon>
        <taxon>Lysobacterales</taxon>
        <taxon>Rhodanobacteraceae</taxon>
        <taxon>Rhodanobacter</taxon>
    </lineage>
</organism>
<accession>I4VTD8</accession>
<evidence type="ECO:0000313" key="2">
    <source>
        <dbReference type="Proteomes" id="UP000004210"/>
    </source>
</evidence>
<dbReference type="STRING" id="1163408.UU9_06724"/>
<evidence type="ECO:0008006" key="3">
    <source>
        <dbReference type="Google" id="ProtNLM"/>
    </source>
</evidence>
<protein>
    <recommendedName>
        <fullName evidence="3">Addiction module killer protein</fullName>
    </recommendedName>
</protein>
<comment type="caution">
    <text evidence="1">The sequence shown here is derived from an EMBL/GenBank/DDBJ whole genome shotgun (WGS) entry which is preliminary data.</text>
</comment>
<evidence type="ECO:0000313" key="1">
    <source>
        <dbReference type="EMBL" id="EIL90479.1"/>
    </source>
</evidence>
<dbReference type="Proteomes" id="UP000004210">
    <property type="component" value="Unassembled WGS sequence"/>
</dbReference>
<dbReference type="PIRSF" id="PIRSF028744">
    <property type="entry name" value="Addict_mod_HI1419"/>
    <property type="match status" value="1"/>
</dbReference>
<dbReference type="InterPro" id="IPR014056">
    <property type="entry name" value="TypeIITA-like_toxin_pred"/>
</dbReference>
<reference evidence="1 2" key="1">
    <citation type="journal article" date="2012" name="J. Bacteriol.">
        <title>Genome sequences for six rhodanobacter strains, isolated from soils and the terrestrial subsurface, with variable denitrification capabilities.</title>
        <authorList>
            <person name="Kostka J.E."/>
            <person name="Green S.J."/>
            <person name="Rishishwar L."/>
            <person name="Prakash O."/>
            <person name="Katz L.S."/>
            <person name="Marino-Ramirez L."/>
            <person name="Jordan I.K."/>
            <person name="Munk C."/>
            <person name="Ivanova N."/>
            <person name="Mikhailova N."/>
            <person name="Watson D.B."/>
            <person name="Brown S.D."/>
            <person name="Palumbo A.V."/>
            <person name="Brooks S.C."/>
        </authorList>
    </citation>
    <scope>NUCLEOTIDE SEQUENCE [LARGE SCALE GENOMIC DNA]</scope>
    <source>
        <strain evidence="2">Jip2T</strain>
    </source>
</reference>